<dbReference type="AlphaFoldDB" id="A0A345Y2D2"/>
<evidence type="ECO:0000259" key="14">
    <source>
        <dbReference type="Pfam" id="PF01433"/>
    </source>
</evidence>
<dbReference type="PANTHER" id="PTHR46322:SF1">
    <property type="entry name" value="PUROMYCIN-SENSITIVE AMINOPEPTIDASE"/>
    <property type="match status" value="1"/>
</dbReference>
<dbReference type="Gene3D" id="2.60.40.1840">
    <property type="match status" value="1"/>
</dbReference>
<evidence type="ECO:0000256" key="6">
    <source>
        <dbReference type="ARBA" id="ARBA00022438"/>
    </source>
</evidence>
<dbReference type="CDD" id="cd09600">
    <property type="entry name" value="M1_APN"/>
    <property type="match status" value="1"/>
</dbReference>
<dbReference type="Gene3D" id="1.10.390.10">
    <property type="entry name" value="Neutral Protease Domain 2"/>
    <property type="match status" value="1"/>
</dbReference>
<keyword evidence="6 18" id="KW-0031">Aminopeptidase</keyword>
<dbReference type="Pfam" id="PF11940">
    <property type="entry name" value="DUF3458"/>
    <property type="match status" value="1"/>
</dbReference>
<feature type="domain" description="Aminopeptidase N-like N-terminal" evidence="17">
    <location>
        <begin position="94"/>
        <end position="188"/>
    </location>
</feature>
<evidence type="ECO:0000256" key="9">
    <source>
        <dbReference type="ARBA" id="ARBA00022801"/>
    </source>
</evidence>
<evidence type="ECO:0000256" key="11">
    <source>
        <dbReference type="ARBA" id="ARBA00023049"/>
    </source>
</evidence>
<gene>
    <name evidence="18" type="ORF">DWG20_00800</name>
</gene>
<dbReference type="Pfam" id="PF17432">
    <property type="entry name" value="DUF3458_C"/>
    <property type="match status" value="1"/>
</dbReference>
<dbReference type="PANTHER" id="PTHR46322">
    <property type="entry name" value="PUROMYCIN-SENSITIVE AMINOPEPTIDASE"/>
    <property type="match status" value="1"/>
</dbReference>
<dbReference type="KEGG" id="ccah:DWG20_00800"/>
<dbReference type="InterPro" id="IPR042097">
    <property type="entry name" value="Aminopeptidase_N-like_N_sf"/>
</dbReference>
<comment type="function">
    <text evidence="12">Aminopeptidase N is involved in the degradation of intracellular peptides generated by protein breakdown during normal growth as well as in response to nutrient starvation.</text>
</comment>
<dbReference type="SUPFAM" id="SSF55486">
    <property type="entry name" value="Metalloproteases ('zincins'), catalytic domain"/>
    <property type="match status" value="1"/>
</dbReference>
<dbReference type="FunFam" id="3.30.2010.30:FF:000002">
    <property type="entry name" value="Putative aminopeptidase N"/>
    <property type="match status" value="1"/>
</dbReference>
<dbReference type="GO" id="GO:0006508">
    <property type="term" value="P:proteolysis"/>
    <property type="evidence" value="ECO:0007669"/>
    <property type="project" value="UniProtKB-UniRule"/>
</dbReference>
<keyword evidence="10" id="KW-0862">Zinc</keyword>
<reference evidence="18 19" key="1">
    <citation type="submission" date="2018-07" db="EMBL/GenBank/DDBJ databases">
        <title>Crenobacter cavernae sp. nov., isolated from a karst cave.</title>
        <authorList>
            <person name="Zhu H."/>
        </authorList>
    </citation>
    <scope>NUCLEOTIDE SEQUENCE [LARGE SCALE GENOMIC DNA]</scope>
    <source>
        <strain evidence="18 19">K1W11S-77</strain>
    </source>
</reference>
<feature type="domain" description="Peptidase M1 membrane alanine aminopeptidase" evidence="14">
    <location>
        <begin position="228"/>
        <end position="438"/>
    </location>
</feature>
<dbReference type="PRINTS" id="PR00756">
    <property type="entry name" value="ALADIPTASE"/>
</dbReference>
<dbReference type="SUPFAM" id="SSF63737">
    <property type="entry name" value="Leukotriene A4 hydrolase N-terminal domain"/>
    <property type="match status" value="1"/>
</dbReference>
<evidence type="ECO:0000256" key="5">
    <source>
        <dbReference type="ARBA" id="ARBA00015611"/>
    </source>
</evidence>
<evidence type="ECO:0000256" key="3">
    <source>
        <dbReference type="ARBA" id="ARBA00010136"/>
    </source>
</evidence>
<protein>
    <recommendedName>
        <fullName evidence="5 13">Aminopeptidase N</fullName>
        <ecNumber evidence="4 13">3.4.11.2</ecNumber>
    </recommendedName>
</protein>
<evidence type="ECO:0000256" key="8">
    <source>
        <dbReference type="ARBA" id="ARBA00022723"/>
    </source>
</evidence>
<comment type="cofactor">
    <cofactor evidence="2">
        <name>Zn(2+)</name>
        <dbReference type="ChEBI" id="CHEBI:29105"/>
    </cofactor>
</comment>
<evidence type="ECO:0000259" key="16">
    <source>
        <dbReference type="Pfam" id="PF17432"/>
    </source>
</evidence>
<dbReference type="Pfam" id="PF17900">
    <property type="entry name" value="Peptidase_M1_N"/>
    <property type="match status" value="1"/>
</dbReference>
<keyword evidence="8" id="KW-0479">Metal-binding</keyword>
<feature type="domain" description="Peptidase M1 alanyl aminopeptidase C-terminal" evidence="16">
    <location>
        <begin position="554"/>
        <end position="872"/>
    </location>
</feature>
<organism evidence="18 19">
    <name type="scientific">Crenobacter cavernae</name>
    <dbReference type="NCBI Taxonomy" id="2290923"/>
    <lineage>
        <taxon>Bacteria</taxon>
        <taxon>Pseudomonadati</taxon>
        <taxon>Pseudomonadota</taxon>
        <taxon>Betaproteobacteria</taxon>
        <taxon>Neisseriales</taxon>
        <taxon>Neisseriaceae</taxon>
        <taxon>Crenobacter</taxon>
    </lineage>
</organism>
<dbReference type="Gene3D" id="2.60.40.1730">
    <property type="entry name" value="tricorn interacting facor f3 domain"/>
    <property type="match status" value="1"/>
</dbReference>
<dbReference type="RefSeq" id="WP_115431966.1">
    <property type="nucleotide sequence ID" value="NZ_CP031337.1"/>
</dbReference>
<dbReference type="Gene3D" id="3.30.2010.30">
    <property type="match status" value="1"/>
</dbReference>
<keyword evidence="11" id="KW-0482">Metalloprotease</keyword>
<comment type="catalytic activity">
    <reaction evidence="1">
        <text>Release of an N-terminal amino acid, Xaa-|-Yaa- from a peptide, amide or arylamide. Xaa is preferably Ala, but may be most amino acids including Pro (slow action). When a terminal hydrophobic residue is followed by a prolyl residue, the two may be released as an intact Xaa-Pro dipeptide.</text>
        <dbReference type="EC" id="3.4.11.2"/>
    </reaction>
</comment>
<dbReference type="InterPro" id="IPR045357">
    <property type="entry name" value="Aminopeptidase_N-like_N"/>
</dbReference>
<accession>A0A345Y2D2</accession>
<dbReference type="NCBIfam" id="TIGR02414">
    <property type="entry name" value="pepN_proteo"/>
    <property type="match status" value="1"/>
</dbReference>
<evidence type="ECO:0000256" key="4">
    <source>
        <dbReference type="ARBA" id="ARBA00012564"/>
    </source>
</evidence>
<dbReference type="InterPro" id="IPR001930">
    <property type="entry name" value="Peptidase_M1"/>
</dbReference>
<dbReference type="InterPro" id="IPR037144">
    <property type="entry name" value="Peptidase_M1_pepN_C_sf"/>
</dbReference>
<dbReference type="InterPro" id="IPR012779">
    <property type="entry name" value="Peptidase_M1_pepN"/>
</dbReference>
<dbReference type="OrthoDB" id="100605at2"/>
<keyword evidence="9" id="KW-0378">Hydrolase</keyword>
<dbReference type="GO" id="GO:0016285">
    <property type="term" value="F:alanyl aminopeptidase activity"/>
    <property type="evidence" value="ECO:0007669"/>
    <property type="project" value="UniProtKB-EC"/>
</dbReference>
<dbReference type="FunFam" id="2.60.40.1840:FF:000001">
    <property type="entry name" value="Aminopeptidase N"/>
    <property type="match status" value="1"/>
</dbReference>
<dbReference type="InterPro" id="IPR035414">
    <property type="entry name" value="Peptidase_M1_pepN_Ig-like"/>
</dbReference>
<dbReference type="FunFam" id="2.60.40.1730:FF:000005">
    <property type="entry name" value="Aminopeptidase N"/>
    <property type="match status" value="1"/>
</dbReference>
<evidence type="ECO:0000256" key="13">
    <source>
        <dbReference type="NCBIfam" id="TIGR02414"/>
    </source>
</evidence>
<dbReference type="Gene3D" id="1.25.50.10">
    <property type="entry name" value="Peptidase M1, alanyl aminopeptidase, C-terminal domain"/>
    <property type="match status" value="1"/>
</dbReference>
<evidence type="ECO:0000313" key="18">
    <source>
        <dbReference type="EMBL" id="AXK38084.1"/>
    </source>
</evidence>
<name>A0A345Y2D2_9NEIS</name>
<dbReference type="GO" id="GO:0008270">
    <property type="term" value="F:zinc ion binding"/>
    <property type="evidence" value="ECO:0007669"/>
    <property type="project" value="InterPro"/>
</dbReference>
<feature type="domain" description="Peptidase M1 alanyl aminopeptidase Ig-like fold" evidence="15">
    <location>
        <begin position="446"/>
        <end position="550"/>
    </location>
</feature>
<proteinExistence type="inferred from homology"/>
<evidence type="ECO:0000259" key="15">
    <source>
        <dbReference type="Pfam" id="PF11940"/>
    </source>
</evidence>
<dbReference type="EC" id="3.4.11.2" evidence="4 13"/>
<dbReference type="FunFam" id="1.10.390.10:FF:000002">
    <property type="entry name" value="Aminopeptidase N"/>
    <property type="match status" value="1"/>
</dbReference>
<keyword evidence="7" id="KW-0645">Protease</keyword>
<evidence type="ECO:0000313" key="19">
    <source>
        <dbReference type="Proteomes" id="UP000254537"/>
    </source>
</evidence>
<evidence type="ECO:0000256" key="10">
    <source>
        <dbReference type="ARBA" id="ARBA00022833"/>
    </source>
</evidence>
<dbReference type="InterPro" id="IPR038438">
    <property type="entry name" value="PepN_Ig-like_sf"/>
</dbReference>
<sequence length="876" mass="98111">MATPQIKYRKDYRAPAFQIDRIDLTFDIHEPLVTVRSRLVMRRNGGNSAKLVLDGSAVLKAVVLDGERLAEPRYALDAAAETLTIDDVPDGFILEIETEIDAAANTSLMGLYASGGNLFTQCEPEGFRKITYYLDRPDSMSKFTTTLIADKQAYPVLLSNGNKVGEGMLDKKRHWVKWVDPYKKPSYLFALVAGRLSALRDRFVTAGGRDVKLEVWTEASDQDKVAHAMASLKRAMKWDEERFGLEYDLDTYMIVAVGDFNMGAMENKGLNIFNTKYVLARQDTATDFDFEAVEGVIGHEYFHNWTGNRVTCRDWFQLSLKEGLTVFRDQEFTADMTSRAVKRVEDVQSLRAMQFPEDAGPTAHPIRPDSYIEMNNFYTMTVYEKGAEVVRMYQTLLGRDGFRKGMELYFRRHDGQAVTCDDFRNAMADANGVDLTQFGLWYSQAGTPLLSVTGEYDAVSQTYTLTVKQSCPATPDQAEKQPFHVPFAVGLVGPDGDDLPLTLDGEAVPGPTTRVLDVKSAEQVFVFTGVAAQPVPSLLRDYSAPVQLNFAWHDEELAFLMAGDADPFARWEAGQTLARRVLVARVADDAANRPWQGAGPLAECFAAVLADHAIDPAFKALMLSLPHEAELLELLDAVDPARLTRVRERLLAELAQTLRGAWHEMFDLNRGHEYRPQDAGRRTLKNLALAMLARLPDDWPLDAAREQFEEANNMTDQIGALEAVKHRDSEVRTDCLVDFAERWGEEPLVMDKYFALIATSRLPCTLDHVKAAMEHPAFSIKNPNKARALIGGFTRNLAVFHAEDGSGYAFVADRVLEIDAFNPQVASRLVQAFNRWKKLEPGRRALMRSQLERILAAPDLSRDVYEIVSKNLAEPA</sequence>
<dbReference type="InterPro" id="IPR024601">
    <property type="entry name" value="Peptidase_M1_pepN_C"/>
</dbReference>
<dbReference type="EMBL" id="CP031337">
    <property type="protein sequence ID" value="AXK38084.1"/>
    <property type="molecule type" value="Genomic_DNA"/>
</dbReference>
<comment type="similarity">
    <text evidence="3">Belongs to the peptidase M1 family.</text>
</comment>
<evidence type="ECO:0000256" key="1">
    <source>
        <dbReference type="ARBA" id="ARBA00000098"/>
    </source>
</evidence>
<dbReference type="Proteomes" id="UP000254537">
    <property type="component" value="Chromosome"/>
</dbReference>
<dbReference type="InterPro" id="IPR027268">
    <property type="entry name" value="Peptidase_M4/M1_CTD_sf"/>
</dbReference>
<dbReference type="Pfam" id="PF01433">
    <property type="entry name" value="Peptidase_M1"/>
    <property type="match status" value="1"/>
</dbReference>
<evidence type="ECO:0000256" key="2">
    <source>
        <dbReference type="ARBA" id="ARBA00001947"/>
    </source>
</evidence>
<evidence type="ECO:0000256" key="7">
    <source>
        <dbReference type="ARBA" id="ARBA00022670"/>
    </source>
</evidence>
<evidence type="ECO:0000256" key="12">
    <source>
        <dbReference type="ARBA" id="ARBA00059739"/>
    </source>
</evidence>
<evidence type="ECO:0000259" key="17">
    <source>
        <dbReference type="Pfam" id="PF17900"/>
    </source>
</evidence>
<dbReference type="GO" id="GO:0008237">
    <property type="term" value="F:metallopeptidase activity"/>
    <property type="evidence" value="ECO:0007669"/>
    <property type="project" value="UniProtKB-UniRule"/>
</dbReference>
<dbReference type="InterPro" id="IPR014782">
    <property type="entry name" value="Peptidase_M1_dom"/>
</dbReference>